<organism evidence="1 2">
    <name type="scientific">Tropicibacter naphthalenivorans</name>
    <dbReference type="NCBI Taxonomy" id="441103"/>
    <lineage>
        <taxon>Bacteria</taxon>
        <taxon>Pseudomonadati</taxon>
        <taxon>Pseudomonadota</taxon>
        <taxon>Alphaproteobacteria</taxon>
        <taxon>Rhodobacterales</taxon>
        <taxon>Roseobacteraceae</taxon>
        <taxon>Tropicibacter</taxon>
    </lineage>
</organism>
<name>A0A0P1H0L2_9RHOB</name>
<dbReference type="Proteomes" id="UP000054935">
    <property type="component" value="Unassembled WGS sequence"/>
</dbReference>
<keyword evidence="2" id="KW-1185">Reference proteome</keyword>
<gene>
    <name evidence="1" type="ORF">TRN7648_03984</name>
</gene>
<dbReference type="STRING" id="441103.TRN7648_03984"/>
<dbReference type="AlphaFoldDB" id="A0A0P1H0L2"/>
<reference evidence="1 2" key="1">
    <citation type="submission" date="2015-09" db="EMBL/GenBank/DDBJ databases">
        <authorList>
            <consortium name="Swine Surveillance"/>
        </authorList>
    </citation>
    <scope>NUCLEOTIDE SEQUENCE [LARGE SCALE GENOMIC DNA]</scope>
    <source>
        <strain evidence="1 2">CECT 7648</strain>
    </source>
</reference>
<dbReference type="EMBL" id="CYSE01000013">
    <property type="protein sequence ID" value="CUH82444.1"/>
    <property type="molecule type" value="Genomic_DNA"/>
</dbReference>
<proteinExistence type="predicted"/>
<evidence type="ECO:0008006" key="3">
    <source>
        <dbReference type="Google" id="ProtNLM"/>
    </source>
</evidence>
<evidence type="ECO:0000313" key="1">
    <source>
        <dbReference type="EMBL" id="CUH82444.1"/>
    </source>
</evidence>
<sequence>MIAALLVLAACGGDRNARNYSGSNARVATASGPIYSACMRSGRKAANRTLCGCVQGVANRELNMSDQRLAVSFYGDPHKAQVVRQSDNSRNEAFWTRYKSYAARAERTCRGL</sequence>
<evidence type="ECO:0000313" key="2">
    <source>
        <dbReference type="Proteomes" id="UP000054935"/>
    </source>
</evidence>
<accession>A0A0P1H0L2</accession>
<protein>
    <recommendedName>
        <fullName evidence="3">Arginine transporter</fullName>
    </recommendedName>
</protein>